<evidence type="ECO:0000313" key="3">
    <source>
        <dbReference type="EMBL" id="QMW92963.1"/>
    </source>
</evidence>
<dbReference type="InterPro" id="IPR049739">
    <property type="entry name" value="YraL-like"/>
</dbReference>
<evidence type="ECO:0000313" key="4">
    <source>
        <dbReference type="Proteomes" id="UP000238081"/>
    </source>
</evidence>
<dbReference type="SUPFAM" id="SSF46689">
    <property type="entry name" value="Homeodomain-like"/>
    <property type="match status" value="1"/>
</dbReference>
<dbReference type="GeneID" id="92946252"/>
<reference evidence="1 5" key="3">
    <citation type="submission" date="2019-07" db="EMBL/GenBank/DDBJ databases">
        <title>Whole genome shotgun sequence of Clostridium butyricum NBRC 3858.</title>
        <authorList>
            <person name="Hosoyama A."/>
            <person name="Uohara A."/>
            <person name="Ohji S."/>
            <person name="Ichikawa N."/>
        </authorList>
    </citation>
    <scope>NUCLEOTIDE SEQUENCE [LARGE SCALE GENOMIC DNA]</scope>
    <source>
        <strain evidence="1 5">NBRC 3858</strain>
    </source>
</reference>
<dbReference type="Proteomes" id="UP000321089">
    <property type="component" value="Unassembled WGS sequence"/>
</dbReference>
<dbReference type="EMBL" id="LRDH01000067">
    <property type="protein sequence ID" value="PPV16753.1"/>
    <property type="molecule type" value="Genomic_DNA"/>
</dbReference>
<name>A0A0A6PWB4_CLOBU</name>
<dbReference type="PANTHER" id="PTHR37812:SF1">
    <property type="entry name" value="MU-LIKE PROPHAGE FLUMU PROTEIN C"/>
    <property type="match status" value="1"/>
</dbReference>
<proteinExistence type="predicted"/>
<dbReference type="EMBL" id="CP040627">
    <property type="protein sequence ID" value="QMW92963.1"/>
    <property type="molecule type" value="Genomic_DNA"/>
</dbReference>
<dbReference type="EMBL" id="BKBC01000008">
    <property type="protein sequence ID" value="GEQ20367.1"/>
    <property type="molecule type" value="Genomic_DNA"/>
</dbReference>
<dbReference type="OrthoDB" id="9800398at2"/>
<dbReference type="AlphaFoldDB" id="A0A0A6PWB4"/>
<dbReference type="Proteomes" id="UP000515243">
    <property type="component" value="Chromosome 2"/>
</dbReference>
<sequence>MKYAKAKEILPQALIQEIQKYIQGQYLYIPKDESEKKSWGENSGSKEDTATRNIEIKKKFLQGISKEVLAEMYCLSVSSIKKIVY</sequence>
<dbReference type="InterPro" id="IPR052411">
    <property type="entry name" value="c-mor_Regulatory_Protein"/>
</dbReference>
<evidence type="ECO:0000313" key="2">
    <source>
        <dbReference type="EMBL" id="PPV16753.1"/>
    </source>
</evidence>
<reference evidence="2 4" key="1">
    <citation type="submission" date="2016-01" db="EMBL/GenBank/DDBJ databases">
        <title>Characterization of the Clostridium difficile lineages that are prevalent in Hong Kong and China.</title>
        <authorList>
            <person name="Kwok J.S.-L."/>
            <person name="Lam W.-Y."/>
            <person name="Ip M."/>
            <person name="Chan T.-F."/>
            <person name="Hawkey P.M."/>
            <person name="Tsui S.K.-W."/>
        </authorList>
    </citation>
    <scope>NUCLEOTIDE SEQUENCE [LARGE SCALE GENOMIC DNA]</scope>
    <source>
        <strain evidence="2 4">300064</strain>
    </source>
</reference>
<reference evidence="3 6" key="2">
    <citation type="submission" date="2019-05" db="EMBL/GenBank/DDBJ databases">
        <authorList>
            <person name="Schori C."/>
            <person name="Ahrens C."/>
        </authorList>
    </citation>
    <scope>NUCLEOTIDE SEQUENCE [LARGE SCALE GENOMIC DNA]</scope>
    <source>
        <strain evidence="3 6">DSM 10702</strain>
    </source>
</reference>
<accession>A0A0A6PWB4</accession>
<organism evidence="2 4">
    <name type="scientific">Clostridium butyricum</name>
    <dbReference type="NCBI Taxonomy" id="1492"/>
    <lineage>
        <taxon>Bacteria</taxon>
        <taxon>Bacillati</taxon>
        <taxon>Bacillota</taxon>
        <taxon>Clostridia</taxon>
        <taxon>Eubacteriales</taxon>
        <taxon>Clostridiaceae</taxon>
        <taxon>Clostridium</taxon>
    </lineage>
</organism>
<dbReference type="NCBIfam" id="NF040785">
    <property type="entry name" value="CD3324_fam"/>
    <property type="match status" value="1"/>
</dbReference>
<dbReference type="RefSeq" id="WP_002581565.1">
    <property type="nucleotide sequence ID" value="NZ_AP019717.1"/>
</dbReference>
<dbReference type="PANTHER" id="PTHR37812">
    <property type="entry name" value="MU-LIKE PROPHAGE FLUMU PROTEIN C"/>
    <property type="match status" value="1"/>
</dbReference>
<evidence type="ECO:0000313" key="6">
    <source>
        <dbReference type="Proteomes" id="UP000515243"/>
    </source>
</evidence>
<gene>
    <name evidence="1" type="primary">yraL</name>
    <name evidence="2" type="ORF">AWN73_09560</name>
    <name evidence="1" type="ORF">CBU02nite_08730</name>
    <name evidence="3" type="ORF">FF104_18730</name>
</gene>
<dbReference type="InterPro" id="IPR009057">
    <property type="entry name" value="Homeodomain-like_sf"/>
</dbReference>
<dbReference type="KEGG" id="cbut:ATN24_18970"/>
<protein>
    <submittedName>
        <fullName evidence="2">Uncharacterized protein</fullName>
    </submittedName>
</protein>
<evidence type="ECO:0000313" key="5">
    <source>
        <dbReference type="Proteomes" id="UP000321089"/>
    </source>
</evidence>
<dbReference type="Proteomes" id="UP000238081">
    <property type="component" value="Unassembled WGS sequence"/>
</dbReference>
<evidence type="ECO:0000313" key="1">
    <source>
        <dbReference type="EMBL" id="GEQ20367.1"/>
    </source>
</evidence>